<accession>A0A418Q3J5</accession>
<evidence type="ECO:0000313" key="3">
    <source>
        <dbReference type="Proteomes" id="UP000285023"/>
    </source>
</evidence>
<dbReference type="Pfam" id="PF14352">
    <property type="entry name" value="DUF4402"/>
    <property type="match status" value="1"/>
</dbReference>
<proteinExistence type="predicted"/>
<sequence>MNKDRMPVKKLLTLIAASASVFLSTPAMAAPVGATPEAQARGLILIPLTLSKLEDLYFGTIIPSNLSGVVTVPADGTAPFASGGVTLVSSDPAFRARFAGAGSAGQQVIVTATNPVSLANGLGDTVTVLALTLDGAPVRTIDPTRAFFFNVGGVLLVNANQPEGVYEAEFDVTASYL</sequence>
<dbReference type="EMBL" id="QXTF01000001">
    <property type="protein sequence ID" value="RIX32483.1"/>
    <property type="molecule type" value="Genomic_DNA"/>
</dbReference>
<feature type="signal peptide" evidence="1">
    <location>
        <begin position="1"/>
        <end position="29"/>
    </location>
</feature>
<gene>
    <name evidence="2" type="ORF">D3M59_05980</name>
</gene>
<evidence type="ECO:0000313" key="2">
    <source>
        <dbReference type="EMBL" id="RIX32483.1"/>
    </source>
</evidence>
<keyword evidence="1" id="KW-0732">Signal</keyword>
<dbReference type="AlphaFoldDB" id="A0A418Q3J5"/>
<reference evidence="2 3" key="1">
    <citation type="submission" date="2018-09" db="EMBL/GenBank/DDBJ databases">
        <title>Sphingomonas sp. DAC4.</title>
        <authorList>
            <person name="Seo T."/>
        </authorList>
    </citation>
    <scope>NUCLEOTIDE SEQUENCE [LARGE SCALE GENOMIC DNA]</scope>
    <source>
        <strain evidence="2 3">DAC4</strain>
    </source>
</reference>
<protein>
    <submittedName>
        <fullName evidence="2">DUF4402 domain-containing protein</fullName>
    </submittedName>
</protein>
<evidence type="ECO:0000256" key="1">
    <source>
        <dbReference type="SAM" id="SignalP"/>
    </source>
</evidence>
<comment type="caution">
    <text evidence="2">The sequence shown here is derived from an EMBL/GenBank/DDBJ whole genome shotgun (WGS) entry which is preliminary data.</text>
</comment>
<dbReference type="InterPro" id="IPR025514">
    <property type="entry name" value="DUF4402"/>
</dbReference>
<name>A0A418Q3J5_9SPHN</name>
<keyword evidence="3" id="KW-1185">Reference proteome</keyword>
<organism evidence="2 3">
    <name type="scientific">Sphingomonas edaphi</name>
    <dbReference type="NCBI Taxonomy" id="2315689"/>
    <lineage>
        <taxon>Bacteria</taxon>
        <taxon>Pseudomonadati</taxon>
        <taxon>Pseudomonadota</taxon>
        <taxon>Alphaproteobacteria</taxon>
        <taxon>Sphingomonadales</taxon>
        <taxon>Sphingomonadaceae</taxon>
        <taxon>Sphingomonas</taxon>
    </lineage>
</organism>
<dbReference type="Proteomes" id="UP000285023">
    <property type="component" value="Unassembled WGS sequence"/>
</dbReference>
<feature type="chain" id="PRO_5019087106" evidence="1">
    <location>
        <begin position="30"/>
        <end position="177"/>
    </location>
</feature>